<feature type="chain" id="PRO_5015183478" description="Fibronectin type-III domain-containing protein" evidence="1">
    <location>
        <begin position="19"/>
        <end position="1687"/>
    </location>
</feature>
<evidence type="ECO:0000256" key="1">
    <source>
        <dbReference type="SAM" id="SignalP"/>
    </source>
</evidence>
<protein>
    <recommendedName>
        <fullName evidence="2">Fibronectin type-III domain-containing protein</fullName>
    </recommendedName>
</protein>
<dbReference type="RefSeq" id="WP_106598739.1">
    <property type="nucleotide sequence ID" value="NZ_PYAS01000016.1"/>
</dbReference>
<organism evidence="3 4">
    <name type="scientific">Dyadobacter jiangsuensis</name>
    <dbReference type="NCBI Taxonomy" id="1591085"/>
    <lineage>
        <taxon>Bacteria</taxon>
        <taxon>Pseudomonadati</taxon>
        <taxon>Bacteroidota</taxon>
        <taxon>Cytophagia</taxon>
        <taxon>Cytophagales</taxon>
        <taxon>Spirosomataceae</taxon>
        <taxon>Dyadobacter</taxon>
    </lineage>
</organism>
<accession>A0A2P8FPK7</accession>
<dbReference type="Gene3D" id="2.60.40.10">
    <property type="entry name" value="Immunoglobulins"/>
    <property type="match status" value="1"/>
</dbReference>
<keyword evidence="4" id="KW-1185">Reference proteome</keyword>
<proteinExistence type="predicted"/>
<dbReference type="SUPFAM" id="SSF49265">
    <property type="entry name" value="Fibronectin type III"/>
    <property type="match status" value="1"/>
</dbReference>
<feature type="signal peptide" evidence="1">
    <location>
        <begin position="1"/>
        <end position="18"/>
    </location>
</feature>
<reference evidence="3 4" key="1">
    <citation type="submission" date="2018-03" db="EMBL/GenBank/DDBJ databases">
        <title>Genomic Encyclopedia of Archaeal and Bacterial Type Strains, Phase II (KMG-II): from individual species to whole genera.</title>
        <authorList>
            <person name="Goeker M."/>
        </authorList>
    </citation>
    <scope>NUCLEOTIDE SEQUENCE [LARGE SCALE GENOMIC DNA]</scope>
    <source>
        <strain evidence="3 4">DSM 29057</strain>
    </source>
</reference>
<sequence length="1687" mass="176155">MRSFFLFLSFLLVLFVQNCVFGKAPKAAQPTQAEIDAAMQAAESQGRIIKVVAGGINVPATMKEIASLPVIFRATISGVGYDVVVMSMDITPTGAKLAAGARFRVHDSQTDLYFGSNEIAVSGKSGFAGALPILESTLDGDFKEFAVPRLGNNFLMGLDKNSKLDFSCGAFKEFELSGQIKVSNLVALETADGKPASGPLAITFSGQHVGDWKDILISGKVSASGSPAAAFHSANYPDLGFQFTGSDQAQIDLSDFRNPDGVPSCAQVSGAAWQGIAFPSFRVRLPAFFKLRPGVTLGSASGSNLFLDGKGLVGSVVAENVFSLAQGYTDELNKFDMSLSKLSADYSCNGQVTASMLGQIALPWCGGGSPAAGPPDAPMLWYSFRYINGHYESFVKDSERGQFASDRYKLSTGSEMRFALTPGELDIQATHNQKPGISASVFNNSICREFPATLTASGCEGKELVWSTGAIGAAIQVKPLETTTYWVKCRDKYCVAASSDSLKITVYESLPKPTLTAGRDVICSYESTDLRAENCVGIMEWKIPGVAAFAAGGSGDLVRNVSFSGQPGDYSYAVRCNLNGCYSPEATKTVRVLAEPQMPALYSNAPNNTIDRNGRVTLSGSCTGGDRLVWENLGQANLPNPAVTLASTATYRAVCRNDQTGCQSKTSASITINVLYLPPAAPSDLAFSNVATGSLTLSWKDNAYNEDGYTVLRSSSPDFSNPQTIGQVGMGVTSINDSGLSEGVTYYYQVIAHNKYDQAASERASQRTLVKPSAPVLSAENMSIVKGGMANVYGTCPSGALVWTVPVGFGGGQRQQNENTTYWAKCVNQGVEGPGASITVSVYTPAPNMPHLSVSSANIVKGSAATVNGYCDSGTLVWTVPVGFSGGERVQAENTTYWAKCVNEGGESPGASVTVSVYTPAPNLPHLSASATNIEKGSRANVTGYCDTGTLVWTVPVGFTGGERVQNENTTYWAKCVNEGGEGPGASITVNVYDRPCPPPSALWVAVDDITITNGNWGTLTAQGCEGGSLQWSNGSTDRSIGVNQGGQYSVTCTVRNDCGSATSSDGANVNVQNAPCNPPSAPWVAVDDITITNGSWGTLTAQGCEGGSLQWSNGSTDRSIGVNQGGQYSVTCTVRNDCGSASSSDGGTVNVQNAPCNPPSAPWVAVDDITITNGSWGTLTAQGCEGGSLQWSNGSTDRSIGVNQGGQYSVTCTVRNDCGSTTSSDGANVTVQNAPCNPPSAPWVAVDDISITSGSWGTLTAQGCDGGSLQWSNGSTDRSIGVNQGGQYSVTCTVRNDCGSATSSDGANVTIQNAPCSPPSAPWVAVDDITITNGSWGTLTAQGCDGGSLQWSNGSTDRSIGVNQGGQYSVTCTVRNDCGSASSSDGGNVTIRNCPGAPQITVPNVTMSGFNTATLVAYGCNGGSVRWNTGQTGDRIQTSQTGTYTAYCSVNTECGVVESSASGTLSICIAGTPIFRVNGSGTFSDQINVTNGASVNIDASCTFGNIEWLEGGPGTFNASGTRTFRVRCGDSESCKGSEKQFRVVADAPPVVSACDLNLNSIGGDAGFSGDYTMFESGKITFGFMASAKPDQLIITVNGREAINSGCISMGNNGVYEASVSFSQGDQISIRVRPNCTGTNDTWWKLFSSCQYNTSAAPRLPVQIGSNFDPETTNQYFSDKIKVPTLE</sequence>
<evidence type="ECO:0000313" key="4">
    <source>
        <dbReference type="Proteomes" id="UP000241964"/>
    </source>
</evidence>
<dbReference type="InterPro" id="IPR036116">
    <property type="entry name" value="FN3_sf"/>
</dbReference>
<dbReference type="PROSITE" id="PS50853">
    <property type="entry name" value="FN3"/>
    <property type="match status" value="1"/>
</dbReference>
<dbReference type="CDD" id="cd00063">
    <property type="entry name" value="FN3"/>
    <property type="match status" value="1"/>
</dbReference>
<keyword evidence="1" id="KW-0732">Signal</keyword>
<feature type="domain" description="Fibronectin type-III" evidence="2">
    <location>
        <begin position="681"/>
        <end position="773"/>
    </location>
</feature>
<comment type="caution">
    <text evidence="3">The sequence shown here is derived from an EMBL/GenBank/DDBJ whole genome shotgun (WGS) entry which is preliminary data.</text>
</comment>
<name>A0A2P8FPK7_9BACT</name>
<dbReference type="EMBL" id="PYAS01000016">
    <property type="protein sequence ID" value="PSL23629.1"/>
    <property type="molecule type" value="Genomic_DNA"/>
</dbReference>
<evidence type="ECO:0000259" key="2">
    <source>
        <dbReference type="PROSITE" id="PS50853"/>
    </source>
</evidence>
<dbReference type="InterPro" id="IPR003961">
    <property type="entry name" value="FN3_dom"/>
</dbReference>
<gene>
    <name evidence="3" type="ORF">CLV60_116186</name>
</gene>
<dbReference type="SMART" id="SM00060">
    <property type="entry name" value="FN3"/>
    <property type="match status" value="1"/>
</dbReference>
<evidence type="ECO:0000313" key="3">
    <source>
        <dbReference type="EMBL" id="PSL23629.1"/>
    </source>
</evidence>
<dbReference type="OrthoDB" id="912378at2"/>
<dbReference type="Proteomes" id="UP000241964">
    <property type="component" value="Unassembled WGS sequence"/>
</dbReference>
<dbReference type="InterPro" id="IPR013783">
    <property type="entry name" value="Ig-like_fold"/>
</dbReference>